<evidence type="ECO:0000313" key="9">
    <source>
        <dbReference type="Proteomes" id="UP000247569"/>
    </source>
</evidence>
<evidence type="ECO:0000256" key="2">
    <source>
        <dbReference type="ARBA" id="ARBA00006046"/>
    </source>
</evidence>
<feature type="domain" description="Amine oxidase" evidence="7">
    <location>
        <begin position="21"/>
        <end position="490"/>
    </location>
</feature>
<dbReference type="InterPro" id="IPR008150">
    <property type="entry name" value="Phytoene_DH_bac_CS"/>
</dbReference>
<sequence length="498" mass="54092">MRTDRIMDSPTHRIVIIGAGFAGLSAALYLSGSGRKVIVCEKTSAPGGKAAVFEEKGYRLGYGPSVLTMPELIDAEFAAVGEQTRDWIELLPVEPTYRAHFPDGTHIDVFREAERAAEEIERACGGTEAAAYLRYRRHVERVYRCGFPAFVDRNLDGIGSLAPLAMARLAALGGFGGLQASVNRYFQDKRLRQIFAFQAMYVGTAPQSARAMYSMVTYMDTAGGAWLPRGGMHALPRALAAAAEAKGVRFRYDDEVIRLETSPKGRFRAAITASGERIPGDAAVITADPAVSLPTLLGRRPRSFPRLEYAPSCLLLLFGAGGKPEAHHSIHFGSRWTSTFEELIDEGKPMSDPSFLVSTPTVTDPDLAPEGRHCYFTLFPVPNLQTGDIDWSAERAALRDYMQNVLSRNGYGEVLDDLDVVRTITPADWLSMDCPAGTPFSTAHLFRQSGPFRPRNLLGGNMVLAGAGTHPGVGVPMATISGRLAAERIIGHRRSAEG</sequence>
<keyword evidence="6" id="KW-1133">Transmembrane helix</keyword>
<dbReference type="AlphaFoldDB" id="A0A318JSP6"/>
<dbReference type="EMBL" id="QJKF01000015">
    <property type="protein sequence ID" value="PXX58110.1"/>
    <property type="molecule type" value="Genomic_DNA"/>
</dbReference>
<evidence type="ECO:0000259" key="7">
    <source>
        <dbReference type="Pfam" id="PF01593"/>
    </source>
</evidence>
<evidence type="ECO:0000256" key="4">
    <source>
        <dbReference type="ARBA" id="ARBA00023002"/>
    </source>
</evidence>
<evidence type="ECO:0000256" key="3">
    <source>
        <dbReference type="ARBA" id="ARBA00022746"/>
    </source>
</evidence>
<dbReference type="InterPro" id="IPR014105">
    <property type="entry name" value="Carotenoid/retinoid_OxRdtase"/>
</dbReference>
<gene>
    <name evidence="8" type="ORF">DFR70_11583</name>
</gene>
<dbReference type="NCBIfam" id="TIGR02734">
    <property type="entry name" value="crtI_fam"/>
    <property type="match status" value="1"/>
</dbReference>
<dbReference type="OrthoDB" id="9774675at2"/>
<keyword evidence="9" id="KW-1185">Reference proteome</keyword>
<name>A0A318JSP6_9NOCA</name>
<dbReference type="Pfam" id="PF01593">
    <property type="entry name" value="Amino_oxidase"/>
    <property type="match status" value="1"/>
</dbReference>
<reference evidence="8 9" key="1">
    <citation type="submission" date="2018-05" db="EMBL/GenBank/DDBJ databases">
        <title>Genomic Encyclopedia of Type Strains, Phase IV (KMG-IV): sequencing the most valuable type-strain genomes for metagenomic binning, comparative biology and taxonomic classification.</title>
        <authorList>
            <person name="Goeker M."/>
        </authorList>
    </citation>
    <scope>NUCLEOTIDE SEQUENCE [LARGE SCALE GENOMIC DNA]</scope>
    <source>
        <strain evidence="8 9">DSM 44704</strain>
    </source>
</reference>
<dbReference type="GO" id="GO:0016117">
    <property type="term" value="P:carotenoid biosynthetic process"/>
    <property type="evidence" value="ECO:0007669"/>
    <property type="project" value="UniProtKB-KW"/>
</dbReference>
<organism evidence="8 9">
    <name type="scientific">Nocardia tenerifensis</name>
    <dbReference type="NCBI Taxonomy" id="228006"/>
    <lineage>
        <taxon>Bacteria</taxon>
        <taxon>Bacillati</taxon>
        <taxon>Actinomycetota</taxon>
        <taxon>Actinomycetes</taxon>
        <taxon>Mycobacteriales</taxon>
        <taxon>Nocardiaceae</taxon>
        <taxon>Nocardia</taxon>
    </lineage>
</organism>
<dbReference type="Gene3D" id="3.50.50.60">
    <property type="entry name" value="FAD/NAD(P)-binding domain"/>
    <property type="match status" value="2"/>
</dbReference>
<feature type="transmembrane region" description="Helical" evidence="6">
    <location>
        <begin position="12"/>
        <end position="30"/>
    </location>
</feature>
<evidence type="ECO:0000256" key="6">
    <source>
        <dbReference type="SAM" id="Phobius"/>
    </source>
</evidence>
<keyword evidence="3 5" id="KW-0125">Carotenoid biosynthesis</keyword>
<dbReference type="InterPro" id="IPR002937">
    <property type="entry name" value="Amino_oxidase"/>
</dbReference>
<comment type="caution">
    <text evidence="8">The sequence shown here is derived from an EMBL/GenBank/DDBJ whole genome shotgun (WGS) entry which is preliminary data.</text>
</comment>
<dbReference type="InterPro" id="IPR036188">
    <property type="entry name" value="FAD/NAD-bd_sf"/>
</dbReference>
<keyword evidence="4 5" id="KW-0560">Oxidoreductase</keyword>
<dbReference type="PANTHER" id="PTHR43734">
    <property type="entry name" value="PHYTOENE DESATURASE"/>
    <property type="match status" value="1"/>
</dbReference>
<proteinExistence type="inferred from homology"/>
<dbReference type="PROSITE" id="PS00982">
    <property type="entry name" value="PHYTOENE_DH"/>
    <property type="match status" value="1"/>
</dbReference>
<comment type="similarity">
    <text evidence="2 5">Belongs to the carotenoid/retinoid oxidoreductase family.</text>
</comment>
<comment type="pathway">
    <text evidence="1 5">Carotenoid biosynthesis.</text>
</comment>
<keyword evidence="6" id="KW-0812">Transmembrane</keyword>
<dbReference type="Proteomes" id="UP000247569">
    <property type="component" value="Unassembled WGS sequence"/>
</dbReference>
<dbReference type="PANTHER" id="PTHR43734:SF1">
    <property type="entry name" value="PHYTOENE DESATURASE"/>
    <property type="match status" value="1"/>
</dbReference>
<keyword evidence="6" id="KW-0472">Membrane</keyword>
<dbReference type="GO" id="GO:0016627">
    <property type="term" value="F:oxidoreductase activity, acting on the CH-CH group of donors"/>
    <property type="evidence" value="ECO:0007669"/>
    <property type="project" value="UniProtKB-ARBA"/>
</dbReference>
<evidence type="ECO:0000313" key="8">
    <source>
        <dbReference type="EMBL" id="PXX58110.1"/>
    </source>
</evidence>
<accession>A0A318JSP6</accession>
<evidence type="ECO:0000256" key="5">
    <source>
        <dbReference type="RuleBase" id="RU362075"/>
    </source>
</evidence>
<evidence type="ECO:0000256" key="1">
    <source>
        <dbReference type="ARBA" id="ARBA00004829"/>
    </source>
</evidence>
<dbReference type="SUPFAM" id="SSF51905">
    <property type="entry name" value="FAD/NAD(P)-binding domain"/>
    <property type="match status" value="1"/>
</dbReference>
<protein>
    <submittedName>
        <fullName evidence="8">Phytoene desaturase</fullName>
    </submittedName>
</protein>